<dbReference type="PANTHER" id="PTHR13453">
    <property type="entry name" value="KAT8 REGULATORY NSL COMPLEX SUBUNIT 2"/>
    <property type="match status" value="1"/>
</dbReference>
<organism evidence="4 5">
    <name type="scientific">Glycine soja</name>
    <name type="common">Wild soybean</name>
    <dbReference type="NCBI Taxonomy" id="3848"/>
    <lineage>
        <taxon>Eukaryota</taxon>
        <taxon>Viridiplantae</taxon>
        <taxon>Streptophyta</taxon>
        <taxon>Embryophyta</taxon>
        <taxon>Tracheophyta</taxon>
        <taxon>Spermatophyta</taxon>
        <taxon>Magnoliopsida</taxon>
        <taxon>eudicotyledons</taxon>
        <taxon>Gunneridae</taxon>
        <taxon>Pentapetalae</taxon>
        <taxon>rosids</taxon>
        <taxon>fabids</taxon>
        <taxon>Fabales</taxon>
        <taxon>Fabaceae</taxon>
        <taxon>Papilionoideae</taxon>
        <taxon>50 kb inversion clade</taxon>
        <taxon>NPAAA clade</taxon>
        <taxon>indigoferoid/millettioid clade</taxon>
        <taxon>Phaseoleae</taxon>
        <taxon>Glycine</taxon>
        <taxon>Glycine subgen. Soja</taxon>
    </lineage>
</organism>
<dbReference type="AlphaFoldDB" id="A0A445LKP4"/>
<dbReference type="PANTHER" id="PTHR13453:SF7">
    <property type="entry name" value="KAT8 REGULATORY NSL COMPLEX SUBUNIT 2"/>
    <property type="match status" value="1"/>
</dbReference>
<dbReference type="Gramene" id="XM_028342829.1">
    <property type="protein sequence ID" value="XP_028198630.1"/>
    <property type="gene ID" value="LOC114383202"/>
</dbReference>
<keyword evidence="5" id="KW-1185">Reference proteome</keyword>
<dbReference type="Proteomes" id="UP000289340">
    <property type="component" value="Chromosome 2"/>
</dbReference>
<comment type="subcellular location">
    <subcellularLocation>
        <location evidence="1">Nucleus</location>
    </subcellularLocation>
</comment>
<name>A0A445LKP4_GLYSO</name>
<proteinExistence type="predicted"/>
<dbReference type="GO" id="GO:0005634">
    <property type="term" value="C:nucleus"/>
    <property type="evidence" value="ECO:0007669"/>
    <property type="project" value="UniProtKB-SubCell"/>
</dbReference>
<evidence type="ECO:0000256" key="1">
    <source>
        <dbReference type="ARBA" id="ARBA00004123"/>
    </source>
</evidence>
<dbReference type="EMBL" id="QZWG01000002">
    <property type="protein sequence ID" value="RZC23744.1"/>
    <property type="molecule type" value="Genomic_DNA"/>
</dbReference>
<accession>A0A445LKP4</accession>
<dbReference type="InterPro" id="IPR025927">
    <property type="entry name" value="Znf_KANL2-like"/>
</dbReference>
<gene>
    <name evidence="4" type="ORF">D0Y65_003186</name>
</gene>
<evidence type="ECO:0000259" key="3">
    <source>
        <dbReference type="Pfam" id="PF13891"/>
    </source>
</evidence>
<dbReference type="InterPro" id="IPR026316">
    <property type="entry name" value="NSL2"/>
</dbReference>
<comment type="caution">
    <text evidence="4">The sequence shown here is derived from an EMBL/GenBank/DDBJ whole genome shotgun (WGS) entry which is preliminary data.</text>
</comment>
<sequence length="233" mass="26244">MDESGSASSPTRPVTIEGGECDAALAKSRVLTREEVLRRRLRRVRQLGRCYRAHYWALMEELRSKYRDYCWTYGKSPFKEDHDDNNNNNDQNGVVSGGDDIVRCRFSGCKTKAMALTNYCHAHILGDSKQKLYQGCKAVAKNLPTGPSFCNKPVLRSMVPPACPSHFQFGERCLARALRRAGLGTAIATTRKPNVKLHVIASEFVRQIQNKRKLALKKTAPKVETEQETKLIC</sequence>
<evidence type="ECO:0000256" key="2">
    <source>
        <dbReference type="ARBA" id="ARBA00023242"/>
    </source>
</evidence>
<dbReference type="GO" id="GO:0044545">
    <property type="term" value="C:NSL complex"/>
    <property type="evidence" value="ECO:0007669"/>
    <property type="project" value="TreeGrafter"/>
</dbReference>
<feature type="domain" description="KANL2-like probable zinc-finger" evidence="3">
    <location>
        <begin position="104"/>
        <end position="167"/>
    </location>
</feature>
<dbReference type="Pfam" id="PF13891">
    <property type="entry name" value="zf-C3HC3H_KANSL2"/>
    <property type="match status" value="1"/>
</dbReference>
<protein>
    <recommendedName>
        <fullName evidence="3">KANL2-like probable zinc-finger domain-containing protein</fullName>
    </recommendedName>
</protein>
<evidence type="ECO:0000313" key="5">
    <source>
        <dbReference type="Proteomes" id="UP000289340"/>
    </source>
</evidence>
<evidence type="ECO:0000313" key="4">
    <source>
        <dbReference type="EMBL" id="RZC23744.1"/>
    </source>
</evidence>
<reference evidence="4 5" key="1">
    <citation type="submission" date="2018-09" db="EMBL/GenBank/DDBJ databases">
        <title>A high-quality reference genome of wild soybean provides a powerful tool to mine soybean genomes.</title>
        <authorList>
            <person name="Xie M."/>
            <person name="Chung C.Y.L."/>
            <person name="Li M.-W."/>
            <person name="Wong F.-L."/>
            <person name="Chan T.-F."/>
            <person name="Lam H.-M."/>
        </authorList>
    </citation>
    <scope>NUCLEOTIDE SEQUENCE [LARGE SCALE GENOMIC DNA]</scope>
    <source>
        <strain evidence="5">cv. W05</strain>
        <tissue evidence="4">Hypocotyl of etiolated seedlings</tissue>
    </source>
</reference>
<keyword evidence="2" id="KW-0539">Nucleus</keyword>